<dbReference type="STRING" id="133385.A0A2T9Y2U7"/>
<dbReference type="InterPro" id="IPR037455">
    <property type="entry name" value="LucA/IucC-like"/>
</dbReference>
<dbReference type="Pfam" id="PF06276">
    <property type="entry name" value="FhuF"/>
    <property type="match status" value="1"/>
</dbReference>
<dbReference type="Pfam" id="PF04183">
    <property type="entry name" value="IucA_IucC"/>
    <property type="match status" value="1"/>
</dbReference>
<dbReference type="Gene3D" id="1.10.510.40">
    <property type="match status" value="1"/>
</dbReference>
<keyword evidence="4" id="KW-1185">Reference proteome</keyword>
<dbReference type="GO" id="GO:0019290">
    <property type="term" value="P:siderophore biosynthetic process"/>
    <property type="evidence" value="ECO:0007669"/>
    <property type="project" value="InterPro"/>
</dbReference>
<protein>
    <recommendedName>
        <fullName evidence="5">Aerobactin siderophore biosynthesis IucA/IucC N-terminal domain-containing protein</fullName>
    </recommendedName>
</protein>
<dbReference type="EMBL" id="MBFR01000634">
    <property type="protein sequence ID" value="PVU86627.1"/>
    <property type="molecule type" value="Genomic_DNA"/>
</dbReference>
<comment type="caution">
    <text evidence="3">The sequence shown here is derived from an EMBL/GenBank/DDBJ whole genome shotgun (WGS) entry which is preliminary data.</text>
</comment>
<evidence type="ECO:0000313" key="3">
    <source>
        <dbReference type="EMBL" id="PVU86627.1"/>
    </source>
</evidence>
<gene>
    <name evidence="3" type="ORF">BB561_006635</name>
</gene>
<evidence type="ECO:0000259" key="2">
    <source>
        <dbReference type="Pfam" id="PF06276"/>
    </source>
</evidence>
<dbReference type="OrthoDB" id="2117718at2759"/>
<sequence>MTNSILNFLIEFSKRLETNASEKLDNNTFINTAERNTSQDVQEISLIRAQHATTSRLVTCLVNEGLVSSFVYLNKPSKNNSEKFPSVVQTDLENISINYNTIQTKNQVSFLVIYPKQKNTNSVKNDLNELFEPIYSASQNKFNSFFVFQLEKMPILKKEISTNIFSVGIIDSQEFSYYHWHIKGFFETSSSDYDLNKYRITDPNIIMKQLGFWLNSDKKIIDQVCNELDSSVQHQRYRYENPPKTPDIETWKSIDWENSILEGHATHPMHRARSSVIKNQTIDVSTDFSNTTVRFIAIDRSKVDMFGDFEDLLEPLIKNANHISDDVENHDNYINKMVDTTKNVIIPVHVLQLPSICLNFKDEVTLLPFESKIRGQASLRTVSNKDLAKTGKCIKLPIAIKITSALRTVTPWSTYVGPKLSQLVSKLEKRNQELNILNGLEIDNDVLVIAREDASINYKSTDFDIAKHISCIVRDEADYLIKGKNEKAIICAALTETLANGKSAVVDAFGLDTIEKRLEFLQNYSEKYFAAMIPYIINFGIAFEAHQQNTLLRVSAEKPYAITGFIIRDFGGIKVLQKQMYSALNMESDPENPLMLPDSCTDAHTVEEVYKLGYHAMIQCNMYRLIRALDLHYSRIGWGIVRNSIEKSVPSIDHPLLKYWYSPTIDLKCFMSMKLDSLYRDYLYAKVSNILILGK</sequence>
<feature type="domain" description="Aerobactin siderophore biosynthesis IucA/IucC N-terminal" evidence="1">
    <location>
        <begin position="254"/>
        <end position="495"/>
    </location>
</feature>
<dbReference type="GO" id="GO:0016881">
    <property type="term" value="F:acid-amino acid ligase activity"/>
    <property type="evidence" value="ECO:0007669"/>
    <property type="project" value="UniProtKB-ARBA"/>
</dbReference>
<evidence type="ECO:0008006" key="5">
    <source>
        <dbReference type="Google" id="ProtNLM"/>
    </source>
</evidence>
<dbReference type="PANTHER" id="PTHR34384:SF5">
    <property type="entry name" value="L-2,3-DIAMINOPROPANOATE--CITRATE LIGASE"/>
    <property type="match status" value="1"/>
</dbReference>
<dbReference type="Proteomes" id="UP000245383">
    <property type="component" value="Unassembled WGS sequence"/>
</dbReference>
<proteinExistence type="predicted"/>
<accession>A0A2T9Y2U7</accession>
<name>A0A2T9Y2U7_9FUNG</name>
<dbReference type="InterPro" id="IPR022770">
    <property type="entry name" value="IucA/IucC-like_C"/>
</dbReference>
<dbReference type="InterPro" id="IPR007310">
    <property type="entry name" value="Aerobactin_biosyn_IucA/IucC_N"/>
</dbReference>
<dbReference type="PANTHER" id="PTHR34384">
    <property type="entry name" value="L-2,3-DIAMINOPROPANOATE--CITRATE LIGASE"/>
    <property type="match status" value="1"/>
</dbReference>
<organism evidence="3 4">
    <name type="scientific">Smittium simulii</name>
    <dbReference type="NCBI Taxonomy" id="133385"/>
    <lineage>
        <taxon>Eukaryota</taxon>
        <taxon>Fungi</taxon>
        <taxon>Fungi incertae sedis</taxon>
        <taxon>Zoopagomycota</taxon>
        <taxon>Kickxellomycotina</taxon>
        <taxon>Harpellomycetes</taxon>
        <taxon>Harpellales</taxon>
        <taxon>Legeriomycetaceae</taxon>
        <taxon>Smittium</taxon>
    </lineage>
</organism>
<evidence type="ECO:0000313" key="4">
    <source>
        <dbReference type="Proteomes" id="UP000245383"/>
    </source>
</evidence>
<evidence type="ECO:0000259" key="1">
    <source>
        <dbReference type="Pfam" id="PF04183"/>
    </source>
</evidence>
<feature type="domain" description="Aerobactin siderophore biosynthesis IucA/IucC-like C-terminal" evidence="2">
    <location>
        <begin position="519"/>
        <end position="675"/>
    </location>
</feature>
<dbReference type="AlphaFoldDB" id="A0A2T9Y2U7"/>
<reference evidence="3 4" key="1">
    <citation type="journal article" date="2018" name="MBio">
        <title>Comparative Genomics Reveals the Core Gene Toolbox for the Fungus-Insect Symbiosis.</title>
        <authorList>
            <person name="Wang Y."/>
            <person name="Stata M."/>
            <person name="Wang W."/>
            <person name="Stajich J.E."/>
            <person name="White M.M."/>
            <person name="Moncalvo J.M."/>
        </authorList>
    </citation>
    <scope>NUCLEOTIDE SEQUENCE [LARGE SCALE GENOMIC DNA]</scope>
    <source>
        <strain evidence="3 4">SWE-8-4</strain>
    </source>
</reference>